<comment type="caution">
    <text evidence="1">The sequence shown here is derived from an EMBL/GenBank/DDBJ whole genome shotgun (WGS) entry which is preliminary data.</text>
</comment>
<sequence>MEQLPCFPERKSEGLHNNLDVKSYQCHNRAGASRRCRGGCADCGGVGPYQVYRRGGRHATRQLSPPDT</sequence>
<protein>
    <submittedName>
        <fullName evidence="1">Uncharacterized protein</fullName>
    </submittedName>
</protein>
<proteinExistence type="predicted"/>
<gene>
    <name evidence="1" type="ORF">O3P69_003627</name>
</gene>
<keyword evidence="2" id="KW-1185">Reference proteome</keyword>
<reference evidence="1 2" key="1">
    <citation type="submission" date="2023-03" db="EMBL/GenBank/DDBJ databases">
        <title>High-quality genome of Scylla paramamosain provides insights in environmental adaptation.</title>
        <authorList>
            <person name="Zhang L."/>
        </authorList>
    </citation>
    <scope>NUCLEOTIDE SEQUENCE [LARGE SCALE GENOMIC DNA]</scope>
    <source>
        <strain evidence="1">LZ_2023a</strain>
        <tissue evidence="1">Muscle</tissue>
    </source>
</reference>
<accession>A0AAW0UI22</accession>
<evidence type="ECO:0000313" key="1">
    <source>
        <dbReference type="EMBL" id="KAK8399733.1"/>
    </source>
</evidence>
<dbReference type="EMBL" id="JARAKH010000011">
    <property type="protein sequence ID" value="KAK8399733.1"/>
    <property type="molecule type" value="Genomic_DNA"/>
</dbReference>
<evidence type="ECO:0000313" key="2">
    <source>
        <dbReference type="Proteomes" id="UP001487740"/>
    </source>
</evidence>
<organism evidence="1 2">
    <name type="scientific">Scylla paramamosain</name>
    <name type="common">Mud crab</name>
    <dbReference type="NCBI Taxonomy" id="85552"/>
    <lineage>
        <taxon>Eukaryota</taxon>
        <taxon>Metazoa</taxon>
        <taxon>Ecdysozoa</taxon>
        <taxon>Arthropoda</taxon>
        <taxon>Crustacea</taxon>
        <taxon>Multicrustacea</taxon>
        <taxon>Malacostraca</taxon>
        <taxon>Eumalacostraca</taxon>
        <taxon>Eucarida</taxon>
        <taxon>Decapoda</taxon>
        <taxon>Pleocyemata</taxon>
        <taxon>Brachyura</taxon>
        <taxon>Eubrachyura</taxon>
        <taxon>Portunoidea</taxon>
        <taxon>Portunidae</taxon>
        <taxon>Portuninae</taxon>
        <taxon>Scylla</taxon>
    </lineage>
</organism>
<name>A0AAW0UI22_SCYPA</name>
<dbReference type="AlphaFoldDB" id="A0AAW0UI22"/>
<dbReference type="Proteomes" id="UP001487740">
    <property type="component" value="Unassembled WGS sequence"/>
</dbReference>